<dbReference type="PIRSF" id="PIRSF006181">
    <property type="entry name" value="EbsC_YbaK"/>
    <property type="match status" value="1"/>
</dbReference>
<proteinExistence type="inferred from homology"/>
<dbReference type="EC" id="4.2.-.-" evidence="4"/>
<dbReference type="PANTHER" id="PTHR30411:SF0">
    <property type="entry name" value="CYS-TRNA(PRO)_CYS-TRNA(CYS) DEACYLASE YBAK"/>
    <property type="match status" value="1"/>
</dbReference>
<evidence type="ECO:0000256" key="4">
    <source>
        <dbReference type="PIRNR" id="PIRNR006181"/>
    </source>
</evidence>
<evidence type="ECO:0000313" key="6">
    <source>
        <dbReference type="EMBL" id="MDP9802508.1"/>
    </source>
</evidence>
<evidence type="ECO:0000256" key="2">
    <source>
        <dbReference type="ARBA" id="ARBA00022917"/>
    </source>
</evidence>
<dbReference type="CDD" id="cd00002">
    <property type="entry name" value="YbaK_deacylase"/>
    <property type="match status" value="1"/>
</dbReference>
<dbReference type="GO" id="GO:0006412">
    <property type="term" value="P:translation"/>
    <property type="evidence" value="ECO:0007669"/>
    <property type="project" value="UniProtKB-KW"/>
</dbReference>
<gene>
    <name evidence="6" type="ORF">J2771_000762</name>
</gene>
<reference evidence="6 7" key="1">
    <citation type="submission" date="2023-07" db="EMBL/GenBank/DDBJ databases">
        <title>Sorghum-associated microbial communities from plants grown in Nebraska, USA.</title>
        <authorList>
            <person name="Schachtman D."/>
        </authorList>
    </citation>
    <scope>NUCLEOTIDE SEQUENCE [LARGE SCALE GENOMIC DNA]</scope>
    <source>
        <strain evidence="6 7">CC146</strain>
    </source>
</reference>
<dbReference type="Proteomes" id="UP001240164">
    <property type="component" value="Unassembled WGS sequence"/>
</dbReference>
<feature type="domain" description="YbaK/aminoacyl-tRNA synthetase-associated" evidence="5">
    <location>
        <begin position="65"/>
        <end position="176"/>
    </location>
</feature>
<dbReference type="NCBIfam" id="TIGR00011">
    <property type="entry name" value="YbaK_EbsC"/>
    <property type="match status" value="1"/>
</dbReference>
<keyword evidence="2 4" id="KW-0648">Protein biosynthesis</keyword>
<evidence type="ECO:0000256" key="3">
    <source>
        <dbReference type="ARBA" id="ARBA00023239"/>
    </source>
</evidence>
<evidence type="ECO:0000313" key="7">
    <source>
        <dbReference type="Proteomes" id="UP001240164"/>
    </source>
</evidence>
<dbReference type="SUPFAM" id="SSF55826">
    <property type="entry name" value="YbaK/ProRS associated domain"/>
    <property type="match status" value="1"/>
</dbReference>
<dbReference type="GO" id="GO:0002161">
    <property type="term" value="F:aminoacyl-tRNA deacylase activity"/>
    <property type="evidence" value="ECO:0007669"/>
    <property type="project" value="UniProtKB-ARBA"/>
</dbReference>
<dbReference type="AlphaFoldDB" id="A0ABD5AJJ3"/>
<evidence type="ECO:0000256" key="1">
    <source>
        <dbReference type="ARBA" id="ARBA00009798"/>
    </source>
</evidence>
<accession>A0ABD5AJJ3</accession>
<protein>
    <recommendedName>
        <fullName evidence="4">Cys-tRNA(Pro)/Cys-tRNA(Cys) deacylase</fullName>
        <ecNumber evidence="4">4.2.-.-</ecNumber>
    </recommendedName>
</protein>
<sequence length="188" mass="20944">MNFYVNVVNSLSKFKNFFKKTIIETISSITPVIMTPACRLLKSNKIEFSIHEYEHDSNAKSFGLEAAEKLDLDVKEVFKTLMVSDDKNYFVAVLPVNHQLNLKKVATAFGCKKLQMANPKDAERLTGYLVGGISPLGQKKRLKTVIDASAQNFSKIYVSGGKRGLDIGLNPKDLAQLLNAQFVDVLDQ</sequence>
<organism evidence="6 7">
    <name type="scientific">Acinetobacter calcoaceticus</name>
    <dbReference type="NCBI Taxonomy" id="471"/>
    <lineage>
        <taxon>Bacteria</taxon>
        <taxon>Pseudomonadati</taxon>
        <taxon>Pseudomonadota</taxon>
        <taxon>Gammaproteobacteria</taxon>
        <taxon>Moraxellales</taxon>
        <taxon>Moraxellaceae</taxon>
        <taxon>Acinetobacter</taxon>
        <taxon>Acinetobacter calcoaceticus/baumannii complex</taxon>
    </lineage>
</organism>
<comment type="similarity">
    <text evidence="1 4">Belongs to the prolyl-tRNA editing family. YbaK/EbsC subfamily.</text>
</comment>
<dbReference type="InterPro" id="IPR004369">
    <property type="entry name" value="Prolyl-tRNA_editing_YbaK/EbsC"/>
</dbReference>
<evidence type="ECO:0000259" key="5">
    <source>
        <dbReference type="Pfam" id="PF04073"/>
    </source>
</evidence>
<dbReference type="InterPro" id="IPR036754">
    <property type="entry name" value="YbaK/aa-tRNA-synt-asso_dom_sf"/>
</dbReference>
<dbReference type="InterPro" id="IPR007214">
    <property type="entry name" value="YbaK/aa-tRNA-synth-assoc-dom"/>
</dbReference>
<dbReference type="Pfam" id="PF04073">
    <property type="entry name" value="tRNA_edit"/>
    <property type="match status" value="1"/>
</dbReference>
<dbReference type="GO" id="GO:0016829">
    <property type="term" value="F:lyase activity"/>
    <property type="evidence" value="ECO:0007669"/>
    <property type="project" value="UniProtKB-KW"/>
</dbReference>
<comment type="caution">
    <text evidence="6">The sequence shown here is derived from an EMBL/GenBank/DDBJ whole genome shotgun (WGS) entry which is preliminary data.</text>
</comment>
<dbReference type="Gene3D" id="3.90.960.10">
    <property type="entry name" value="YbaK/aminoacyl-tRNA synthetase-associated domain"/>
    <property type="match status" value="1"/>
</dbReference>
<dbReference type="EMBL" id="JAUSQP010000001">
    <property type="protein sequence ID" value="MDP9802508.1"/>
    <property type="molecule type" value="Genomic_DNA"/>
</dbReference>
<name>A0ABD5AJJ3_ACICA</name>
<dbReference type="PANTHER" id="PTHR30411">
    <property type="entry name" value="CYTOPLASMIC PROTEIN"/>
    <property type="match status" value="1"/>
</dbReference>
<keyword evidence="6" id="KW-0378">Hydrolase</keyword>
<keyword evidence="3 4" id="KW-0456">Lyase</keyword>